<dbReference type="InterPro" id="IPR036614">
    <property type="entry name" value="RusA-like_sf"/>
</dbReference>
<dbReference type="GO" id="GO:0006281">
    <property type="term" value="P:DNA repair"/>
    <property type="evidence" value="ECO:0007669"/>
    <property type="project" value="InterPro"/>
</dbReference>
<proteinExistence type="predicted"/>
<dbReference type="Gene3D" id="3.30.1330.70">
    <property type="entry name" value="Holliday junction resolvase RusA"/>
    <property type="match status" value="1"/>
</dbReference>
<organism evidence="1">
    <name type="scientific">Pricia antarctica</name>
    <dbReference type="NCBI Taxonomy" id="641691"/>
    <lineage>
        <taxon>Bacteria</taxon>
        <taxon>Pseudomonadati</taxon>
        <taxon>Bacteroidota</taxon>
        <taxon>Flavobacteriia</taxon>
        <taxon>Flavobacteriales</taxon>
        <taxon>Flavobacteriaceae</taxon>
        <taxon>Pricia</taxon>
    </lineage>
</organism>
<dbReference type="GO" id="GO:0006310">
    <property type="term" value="P:DNA recombination"/>
    <property type="evidence" value="ECO:0007669"/>
    <property type="project" value="InterPro"/>
</dbReference>
<dbReference type="Proteomes" id="UP000886191">
    <property type="component" value="Unassembled WGS sequence"/>
</dbReference>
<comment type="caution">
    <text evidence="1">The sequence shown here is derived from an EMBL/GenBank/DDBJ whole genome shotgun (WGS) entry which is preliminary data.</text>
</comment>
<accession>A0A831QML5</accession>
<gene>
    <name evidence="1" type="ORF">ENH87_11125</name>
</gene>
<dbReference type="GO" id="GO:0000287">
    <property type="term" value="F:magnesium ion binding"/>
    <property type="evidence" value="ECO:0007669"/>
    <property type="project" value="InterPro"/>
</dbReference>
<dbReference type="EMBL" id="DRGL01000039">
    <property type="protein sequence ID" value="HEA21459.1"/>
    <property type="molecule type" value="Genomic_DNA"/>
</dbReference>
<sequence>MKLTLPLPPSDNERLIVAWRQRRMILSKKYRDYKTTATSIILEQNPALFTQPLFAPTFENQLPIYIIFYLKDKRRDASDMLKCLLDVMKTLIYTDDKWVVPIFVAPYRIDKENPRVEVEISGGKDYI</sequence>
<dbReference type="InterPro" id="IPR008822">
    <property type="entry name" value="Endonuclease_RusA-like"/>
</dbReference>
<reference evidence="1" key="1">
    <citation type="journal article" date="2020" name="mSystems">
        <title>Genome- and Community-Level Interaction Insights into Carbon Utilization and Element Cycling Functions of Hydrothermarchaeota in Hydrothermal Sediment.</title>
        <authorList>
            <person name="Zhou Z."/>
            <person name="Liu Y."/>
            <person name="Xu W."/>
            <person name="Pan J."/>
            <person name="Luo Z.H."/>
            <person name="Li M."/>
        </authorList>
    </citation>
    <scope>NUCLEOTIDE SEQUENCE [LARGE SCALE GENOMIC DNA]</scope>
    <source>
        <strain evidence="1">HyVt-345</strain>
    </source>
</reference>
<name>A0A831QML5_9FLAO</name>
<protein>
    <submittedName>
        <fullName evidence="1">RusA family crossover junction endodeoxyribonuclease</fullName>
    </submittedName>
</protein>
<dbReference type="AlphaFoldDB" id="A0A831QML5"/>
<dbReference type="SUPFAM" id="SSF103084">
    <property type="entry name" value="Holliday junction resolvase RusA"/>
    <property type="match status" value="1"/>
</dbReference>
<dbReference type="Pfam" id="PF05866">
    <property type="entry name" value="RusA"/>
    <property type="match status" value="1"/>
</dbReference>
<evidence type="ECO:0000313" key="1">
    <source>
        <dbReference type="EMBL" id="HEA21459.1"/>
    </source>
</evidence>